<proteinExistence type="predicted"/>
<evidence type="ECO:0000313" key="3">
    <source>
        <dbReference type="Proteomes" id="UP000027265"/>
    </source>
</evidence>
<protein>
    <submittedName>
        <fullName evidence="2">Uncharacterized protein</fullName>
    </submittedName>
</protein>
<dbReference type="AlphaFoldDB" id="A0A067P541"/>
<dbReference type="HOGENOM" id="CLU_1496430_0_0_1"/>
<evidence type="ECO:0000256" key="1">
    <source>
        <dbReference type="SAM" id="MobiDB-lite"/>
    </source>
</evidence>
<gene>
    <name evidence="2" type="ORF">JAAARDRAFT_200350</name>
</gene>
<sequence length="180" mass="19188">MERVSDEEAIAEAESGKKQKAMQKKKKKAVKGETQAAIDVAKKKLEGKSIGKKPVAHKPENPAIGGLTDKDLDQDKPILPKTKVAVCENDFIYIGGTDSEVEVDAPTPTSKQKSRPKSVALPASKQPKVNHTPNRPKAAKKVAQVVTSLVKAEIVESLPPPQVQPTGGATDIATLPLFAQ</sequence>
<name>A0A067P541_9AGAM</name>
<feature type="compositionally biased region" description="Basic residues" evidence="1">
    <location>
        <begin position="18"/>
        <end position="29"/>
    </location>
</feature>
<keyword evidence="3" id="KW-1185">Reference proteome</keyword>
<evidence type="ECO:0000313" key="2">
    <source>
        <dbReference type="EMBL" id="KDQ50018.1"/>
    </source>
</evidence>
<dbReference type="InParanoid" id="A0A067P541"/>
<organism evidence="2 3">
    <name type="scientific">Jaapia argillacea MUCL 33604</name>
    <dbReference type="NCBI Taxonomy" id="933084"/>
    <lineage>
        <taxon>Eukaryota</taxon>
        <taxon>Fungi</taxon>
        <taxon>Dikarya</taxon>
        <taxon>Basidiomycota</taxon>
        <taxon>Agaricomycotina</taxon>
        <taxon>Agaricomycetes</taxon>
        <taxon>Agaricomycetidae</taxon>
        <taxon>Jaapiales</taxon>
        <taxon>Jaapiaceae</taxon>
        <taxon>Jaapia</taxon>
    </lineage>
</organism>
<feature type="region of interest" description="Disordered" evidence="1">
    <location>
        <begin position="98"/>
        <end position="140"/>
    </location>
</feature>
<feature type="region of interest" description="Disordered" evidence="1">
    <location>
        <begin position="1"/>
        <end position="34"/>
    </location>
</feature>
<dbReference type="Proteomes" id="UP000027265">
    <property type="component" value="Unassembled WGS sequence"/>
</dbReference>
<reference evidence="3" key="1">
    <citation type="journal article" date="2014" name="Proc. Natl. Acad. Sci. U.S.A.">
        <title>Extensive sampling of basidiomycete genomes demonstrates inadequacy of the white-rot/brown-rot paradigm for wood decay fungi.</title>
        <authorList>
            <person name="Riley R."/>
            <person name="Salamov A.A."/>
            <person name="Brown D.W."/>
            <person name="Nagy L.G."/>
            <person name="Floudas D."/>
            <person name="Held B.W."/>
            <person name="Levasseur A."/>
            <person name="Lombard V."/>
            <person name="Morin E."/>
            <person name="Otillar R."/>
            <person name="Lindquist E.A."/>
            <person name="Sun H."/>
            <person name="LaButti K.M."/>
            <person name="Schmutz J."/>
            <person name="Jabbour D."/>
            <person name="Luo H."/>
            <person name="Baker S.E."/>
            <person name="Pisabarro A.G."/>
            <person name="Walton J.D."/>
            <person name="Blanchette R.A."/>
            <person name="Henrissat B."/>
            <person name="Martin F."/>
            <person name="Cullen D."/>
            <person name="Hibbett D.S."/>
            <person name="Grigoriev I.V."/>
        </authorList>
    </citation>
    <scope>NUCLEOTIDE SEQUENCE [LARGE SCALE GENOMIC DNA]</scope>
    <source>
        <strain evidence="3">MUCL 33604</strain>
    </source>
</reference>
<accession>A0A067P541</accession>
<dbReference type="EMBL" id="KL197768">
    <property type="protein sequence ID" value="KDQ50018.1"/>
    <property type="molecule type" value="Genomic_DNA"/>
</dbReference>
<feature type="region of interest" description="Disordered" evidence="1">
    <location>
        <begin position="49"/>
        <end position="75"/>
    </location>
</feature>